<dbReference type="CDD" id="cd16363">
    <property type="entry name" value="Col_Im_like"/>
    <property type="match status" value="1"/>
</dbReference>
<dbReference type="EMBL" id="VUBA01000084">
    <property type="protein sequence ID" value="MPQ85057.1"/>
    <property type="molecule type" value="Genomic_DNA"/>
</dbReference>
<dbReference type="Gene3D" id="1.10.1200.20">
    <property type="entry name" value="Colicin E immunity protein"/>
    <property type="match status" value="1"/>
</dbReference>
<dbReference type="SUPFAM" id="SSF47345">
    <property type="entry name" value="Colicin E immunity proteins"/>
    <property type="match status" value="1"/>
</dbReference>
<dbReference type="RefSeq" id="WP_152746760.1">
    <property type="nucleotide sequence ID" value="NZ_JBLZPT010000023.1"/>
</dbReference>
<dbReference type="InterPro" id="IPR035900">
    <property type="entry name" value="Colicin_E_sf"/>
</dbReference>
<dbReference type="EMBL" id="VUAZ01000068">
    <property type="protein sequence ID" value="MPR02888.1"/>
    <property type="molecule type" value="Genomic_DNA"/>
</dbReference>
<reference evidence="4 6" key="3">
    <citation type="journal article" date="2023" name="Plant Pathol.">
        <title>Dismantling and reorganizing Pseudomonas marginalis sensu#lato.</title>
        <authorList>
            <person name="Sawada H."/>
            <person name="Fujikawa T."/>
            <person name="Satou M."/>
        </authorList>
    </citation>
    <scope>NUCLEOTIDE SEQUENCE [LARGE SCALE GENOMIC DNA]</scope>
    <source>
        <strain evidence="4 6">MAFF 212408</strain>
    </source>
</reference>
<name>A0A5N7JUI2_9PSED</name>
<dbReference type="AlphaFoldDB" id="A0A5N7JUI2"/>
<evidence type="ECO:0000256" key="1">
    <source>
        <dbReference type="ARBA" id="ARBA00009346"/>
    </source>
</evidence>
<dbReference type="GO" id="GO:0030153">
    <property type="term" value="P:bacteriocin immunity"/>
    <property type="evidence" value="ECO:0007669"/>
    <property type="project" value="UniProtKB-KW"/>
</dbReference>
<evidence type="ECO:0000313" key="4">
    <source>
        <dbReference type="EMBL" id="MPR02888.1"/>
    </source>
</evidence>
<dbReference type="PRINTS" id="PR01299">
    <property type="entry name" value="PYOCIN"/>
</dbReference>
<protein>
    <submittedName>
        <fullName evidence="3">Bacteriocin immunity protein</fullName>
    </submittedName>
</protein>
<comment type="similarity">
    <text evidence="1">Belongs to the colicins ColE2/ColE8/ColE9 and pyocins S1/S2 family.</text>
</comment>
<evidence type="ECO:0000313" key="5">
    <source>
        <dbReference type="Proteomes" id="UP000325438"/>
    </source>
</evidence>
<dbReference type="Proteomes" id="UP000326112">
    <property type="component" value="Unassembled WGS sequence"/>
</dbReference>
<accession>A0A5N7JUI2</accession>
<evidence type="ECO:0000313" key="3">
    <source>
        <dbReference type="EMBL" id="MPQ85057.1"/>
    </source>
</evidence>
<evidence type="ECO:0000256" key="2">
    <source>
        <dbReference type="ARBA" id="ARBA00023025"/>
    </source>
</evidence>
<reference evidence="4 6" key="2">
    <citation type="journal article" date="2020" name="Int. J. Syst. Evol. Microbiol.">
        <title>Pseudomonas kitaguniensis sp. nov., a pathogen causing bacterial rot of Welsh onion in Japan.</title>
        <authorList>
            <person name="Sawada H."/>
            <person name="Fujikawa T."/>
            <person name="Nishiwaki Y."/>
            <person name="Horita H."/>
        </authorList>
    </citation>
    <scope>NUCLEOTIDE SEQUENCE [LARGE SCALE GENOMIC DNA]</scope>
    <source>
        <strain evidence="4 6">MAFF 212408</strain>
    </source>
</reference>
<dbReference type="GO" id="GO:0015643">
    <property type="term" value="F:toxic substance binding"/>
    <property type="evidence" value="ECO:0007669"/>
    <property type="project" value="InterPro"/>
</dbReference>
<organism evidence="3 5">
    <name type="scientific">Pseudomonas kitaguniensis</name>
    <dbReference type="NCBI Taxonomy" id="2607908"/>
    <lineage>
        <taxon>Bacteria</taxon>
        <taxon>Pseudomonadati</taxon>
        <taxon>Pseudomonadota</taxon>
        <taxon>Gammaproteobacteria</taxon>
        <taxon>Pseudomonadales</taxon>
        <taxon>Pseudomonadaceae</taxon>
        <taxon>Pseudomonas</taxon>
    </lineage>
</organism>
<keyword evidence="6" id="KW-1185">Reference proteome</keyword>
<sequence>MSDPFIKNNLSDYTEKEFIEFLEELFRADVAPTGNRDDVLLLHLDKIAGHPASSDLIYYPEPGADTSAEGITKTIKEWRAANGLPGFKELAKASRR</sequence>
<keyword evidence="2" id="KW-0079">Bacteriocin immunity</keyword>
<comment type="caution">
    <text evidence="3">The sequence shown here is derived from an EMBL/GenBank/DDBJ whole genome shotgun (WGS) entry which is preliminary data.</text>
</comment>
<dbReference type="Pfam" id="PF01320">
    <property type="entry name" value="Colicin_Pyocin"/>
    <property type="match status" value="1"/>
</dbReference>
<gene>
    <name evidence="4" type="ORF">F0169_12895</name>
    <name evidence="3" type="ORF">F0170_14345</name>
</gene>
<evidence type="ECO:0000313" key="6">
    <source>
        <dbReference type="Proteomes" id="UP000326112"/>
    </source>
</evidence>
<reference evidence="3 5" key="1">
    <citation type="submission" date="2019-09" db="EMBL/GenBank/DDBJ databases">
        <title>The draft genomes of Allium pathogen Pseudomonas sp.</title>
        <authorList>
            <person name="Fujikawa T."/>
            <person name="Sawada H."/>
        </authorList>
    </citation>
    <scope>NUCLEOTIDE SEQUENCE [LARGE SCALE GENOMIC DNA]</scope>
    <source>
        <strain evidence="3 5">MAFF 730085</strain>
    </source>
</reference>
<proteinExistence type="inferred from homology"/>
<dbReference type="InterPro" id="IPR000290">
    <property type="entry name" value="Colicin_pyocin"/>
</dbReference>
<dbReference type="Proteomes" id="UP000325438">
    <property type="component" value="Unassembled WGS sequence"/>
</dbReference>